<reference evidence="8 9" key="1">
    <citation type="submission" date="2015-04" db="EMBL/GenBank/DDBJ databases">
        <authorList>
            <person name="Syromyatnikov M.Y."/>
            <person name="Popov V.N."/>
        </authorList>
    </citation>
    <scope>NUCLEOTIDE SEQUENCE [LARGE SCALE GENOMIC DNA]</scope>
</reference>
<keyword evidence="5" id="KW-0687">Ribonucleoprotein</keyword>
<dbReference type="GO" id="GO:0005762">
    <property type="term" value="C:mitochondrial large ribosomal subunit"/>
    <property type="evidence" value="ECO:0007669"/>
    <property type="project" value="TreeGrafter"/>
</dbReference>
<comment type="subcellular location">
    <subcellularLocation>
        <location evidence="1">Mitochondrion</location>
    </subcellularLocation>
</comment>
<dbReference type="OrthoDB" id="10252718at2759"/>
<keyword evidence="4" id="KW-0496">Mitochondrion</keyword>
<keyword evidence="2" id="KW-0809">Transit peptide</keyword>
<name>A0A1J1HFJ2_9DIPT</name>
<evidence type="ECO:0000256" key="5">
    <source>
        <dbReference type="ARBA" id="ARBA00023274"/>
    </source>
</evidence>
<dbReference type="InterPro" id="IPR013870">
    <property type="entry name" value="Ribosomal_mL54"/>
</dbReference>
<evidence type="ECO:0000256" key="7">
    <source>
        <dbReference type="ARBA" id="ARBA00035179"/>
    </source>
</evidence>
<dbReference type="AlphaFoldDB" id="A0A1J1HFJ2"/>
<evidence type="ECO:0000256" key="4">
    <source>
        <dbReference type="ARBA" id="ARBA00023128"/>
    </source>
</evidence>
<keyword evidence="3" id="KW-0689">Ribosomal protein</keyword>
<protein>
    <recommendedName>
        <fullName evidence="7">Large ribosomal subunit protein mL54</fullName>
    </recommendedName>
</protein>
<gene>
    <name evidence="8" type="ORF">CLUMA_CG000133</name>
</gene>
<dbReference type="Pfam" id="PF08561">
    <property type="entry name" value="Ribosomal_L37"/>
    <property type="match status" value="1"/>
</dbReference>
<dbReference type="PANTHER" id="PTHR28595:SF1">
    <property type="entry name" value="LARGE RIBOSOMAL SUBUNIT PROTEIN ML54"/>
    <property type="match status" value="1"/>
</dbReference>
<evidence type="ECO:0000313" key="9">
    <source>
        <dbReference type="Proteomes" id="UP000183832"/>
    </source>
</evidence>
<evidence type="ECO:0000313" key="8">
    <source>
        <dbReference type="EMBL" id="CRK86180.1"/>
    </source>
</evidence>
<dbReference type="STRING" id="568069.A0A1J1HFJ2"/>
<dbReference type="Proteomes" id="UP000183832">
    <property type="component" value="Unassembled WGS sequence"/>
</dbReference>
<sequence>MICTLQLTMKQFNIVKQLNLLSSHRFYAANPSAALGKKLGKVSGKMGVAVEKRILPVETNPEKLVNYVCGSNIYIKGEDIKLKPDNEYPEWLWNLYTGPPKKLEDHDPETKEYWRILRKMALRRNNQLSKLKKF</sequence>
<evidence type="ECO:0000256" key="2">
    <source>
        <dbReference type="ARBA" id="ARBA00022946"/>
    </source>
</evidence>
<dbReference type="PANTHER" id="PTHR28595">
    <property type="entry name" value="39S RIBOSOMAL PROTEIN L54, MITOCHONDRIAL"/>
    <property type="match status" value="1"/>
</dbReference>
<evidence type="ECO:0000256" key="3">
    <source>
        <dbReference type="ARBA" id="ARBA00022980"/>
    </source>
</evidence>
<keyword evidence="9" id="KW-1185">Reference proteome</keyword>
<accession>A0A1J1HFJ2</accession>
<dbReference type="EMBL" id="CVRI01000001">
    <property type="protein sequence ID" value="CRK86180.1"/>
    <property type="molecule type" value="Genomic_DNA"/>
</dbReference>
<comment type="similarity">
    <text evidence="6">Belongs to the mitochondrion-specific ribosomal protein mL54 family.</text>
</comment>
<organism evidence="8 9">
    <name type="scientific">Clunio marinus</name>
    <dbReference type="NCBI Taxonomy" id="568069"/>
    <lineage>
        <taxon>Eukaryota</taxon>
        <taxon>Metazoa</taxon>
        <taxon>Ecdysozoa</taxon>
        <taxon>Arthropoda</taxon>
        <taxon>Hexapoda</taxon>
        <taxon>Insecta</taxon>
        <taxon>Pterygota</taxon>
        <taxon>Neoptera</taxon>
        <taxon>Endopterygota</taxon>
        <taxon>Diptera</taxon>
        <taxon>Nematocera</taxon>
        <taxon>Chironomoidea</taxon>
        <taxon>Chironomidae</taxon>
        <taxon>Clunio</taxon>
    </lineage>
</organism>
<evidence type="ECO:0000256" key="1">
    <source>
        <dbReference type="ARBA" id="ARBA00004173"/>
    </source>
</evidence>
<proteinExistence type="inferred from homology"/>
<evidence type="ECO:0000256" key="6">
    <source>
        <dbReference type="ARBA" id="ARBA00033752"/>
    </source>
</evidence>
<dbReference type="GO" id="GO:0003735">
    <property type="term" value="F:structural constituent of ribosome"/>
    <property type="evidence" value="ECO:0007669"/>
    <property type="project" value="TreeGrafter"/>
</dbReference>